<evidence type="ECO:0000256" key="1">
    <source>
        <dbReference type="SAM" id="SignalP"/>
    </source>
</evidence>
<evidence type="ECO:0000313" key="5">
    <source>
        <dbReference type="WBParaSite" id="BXY_1590500.1"/>
    </source>
</evidence>
<keyword evidence="4" id="KW-1185">Reference proteome</keyword>
<dbReference type="Proteomes" id="UP000582659">
    <property type="component" value="Unassembled WGS sequence"/>
</dbReference>
<proteinExistence type="predicted"/>
<dbReference type="WBParaSite" id="BXY_1590500.1">
    <property type="protein sequence ID" value="BXY_1590500.1"/>
    <property type="gene ID" value="BXY_1590500"/>
</dbReference>
<dbReference type="Proteomes" id="UP000095284">
    <property type="component" value="Unplaced"/>
</dbReference>
<dbReference type="OrthoDB" id="10571157at2759"/>
<organism evidence="3 5">
    <name type="scientific">Bursaphelenchus xylophilus</name>
    <name type="common">Pinewood nematode worm</name>
    <name type="synonym">Aphelenchoides xylophilus</name>
    <dbReference type="NCBI Taxonomy" id="6326"/>
    <lineage>
        <taxon>Eukaryota</taxon>
        <taxon>Metazoa</taxon>
        <taxon>Ecdysozoa</taxon>
        <taxon>Nematoda</taxon>
        <taxon>Chromadorea</taxon>
        <taxon>Rhabditida</taxon>
        <taxon>Tylenchina</taxon>
        <taxon>Tylenchomorpha</taxon>
        <taxon>Aphelenchoidea</taxon>
        <taxon>Aphelenchoididae</taxon>
        <taxon>Bursaphelenchus</taxon>
    </lineage>
</organism>
<dbReference type="Proteomes" id="UP000659654">
    <property type="component" value="Unassembled WGS sequence"/>
</dbReference>
<dbReference type="EMBL" id="CAJFCV020000002">
    <property type="protein sequence ID" value="CAG9097910.1"/>
    <property type="molecule type" value="Genomic_DNA"/>
</dbReference>
<accession>A0A1I7SS88</accession>
<name>A0A1I7SS88_BURXY</name>
<sequence length="188" mass="21153">MRWIPIVLVVFSSCNLISGLEEFVAITAEDEMPSLYKDYISYKDGRLTVEVQKLDIPLMLKYPKNSKITVSFDKECKIKFSDLEKSCEINEGNETTQDSQVELILPTKSGSNGECALKSDDYDEDNSLADVNLSYLKSDCNHEVKFSPNIVLLVPDTVISRFVEPSGAPSRSHMISVFIFITYIFAIS</sequence>
<protein>
    <submittedName>
        <fullName evidence="2">(pine wood nematode) hypothetical protein</fullName>
    </submittedName>
</protein>
<evidence type="ECO:0000313" key="4">
    <source>
        <dbReference type="Proteomes" id="UP000659654"/>
    </source>
</evidence>
<gene>
    <name evidence="2" type="ORF">BXYJ_LOCUS4198</name>
</gene>
<evidence type="ECO:0000313" key="3">
    <source>
        <dbReference type="Proteomes" id="UP000095284"/>
    </source>
</evidence>
<dbReference type="EMBL" id="CAJFDI010000002">
    <property type="protein sequence ID" value="CAD5215775.1"/>
    <property type="molecule type" value="Genomic_DNA"/>
</dbReference>
<evidence type="ECO:0000313" key="2">
    <source>
        <dbReference type="EMBL" id="CAD5215775.1"/>
    </source>
</evidence>
<dbReference type="AlphaFoldDB" id="A0A1I7SS88"/>
<feature type="signal peptide" evidence="1">
    <location>
        <begin position="1"/>
        <end position="19"/>
    </location>
</feature>
<reference evidence="5" key="1">
    <citation type="submission" date="2016-11" db="UniProtKB">
        <authorList>
            <consortium name="WormBaseParasite"/>
        </authorList>
    </citation>
    <scope>IDENTIFICATION</scope>
</reference>
<feature type="chain" id="PRO_5035399933" evidence="1">
    <location>
        <begin position="20"/>
        <end position="188"/>
    </location>
</feature>
<keyword evidence="1" id="KW-0732">Signal</keyword>
<reference evidence="2" key="2">
    <citation type="submission" date="2020-09" db="EMBL/GenBank/DDBJ databases">
        <authorList>
            <person name="Kikuchi T."/>
        </authorList>
    </citation>
    <scope>NUCLEOTIDE SEQUENCE</scope>
    <source>
        <strain evidence="2">Ka4C1</strain>
    </source>
</reference>